<dbReference type="GO" id="GO:0004407">
    <property type="term" value="F:histone deacetylase activity"/>
    <property type="evidence" value="ECO:0007669"/>
    <property type="project" value="TreeGrafter"/>
</dbReference>
<dbReference type="AlphaFoldDB" id="A0A6P1ZFA6"/>
<protein>
    <submittedName>
        <fullName evidence="3">Histone deacetylase</fullName>
    </submittedName>
</protein>
<dbReference type="Gene3D" id="3.40.800.20">
    <property type="entry name" value="Histone deacetylase domain"/>
    <property type="match status" value="1"/>
</dbReference>
<name>A0A6P1ZFA6_9BACT</name>
<evidence type="ECO:0000256" key="1">
    <source>
        <dbReference type="ARBA" id="ARBA00005947"/>
    </source>
</evidence>
<dbReference type="InterPro" id="IPR037138">
    <property type="entry name" value="His_deacetylse_dom_sf"/>
</dbReference>
<dbReference type="PRINTS" id="PR01270">
    <property type="entry name" value="HDASUPER"/>
</dbReference>
<gene>
    <name evidence="3" type="ORF">DQK91_13595</name>
</gene>
<dbReference type="Proteomes" id="UP000434052">
    <property type="component" value="Unassembled WGS sequence"/>
</dbReference>
<dbReference type="PANTHER" id="PTHR10625">
    <property type="entry name" value="HISTONE DEACETYLASE HDAC1-RELATED"/>
    <property type="match status" value="1"/>
</dbReference>
<dbReference type="OrthoDB" id="9808367at2"/>
<evidence type="ECO:0000313" key="4">
    <source>
        <dbReference type="Proteomes" id="UP000434052"/>
    </source>
</evidence>
<sequence length="365" mass="39648">MLRPCPWRTPMLLYDPDIAIRFSAYGFQIPDPGDRAARVICDLLEPGSQTTNPDAVSTECHLDGARQSVLLEPASAEDLARVHTQEYLDVILSDDPSPALHVVYELFDEQGRPNRYDPAAATLPLTDLVDRARRHVAGTIRAVAIALDPANAGRFCYFLGGGMHHGMAGEGRGFCPFNDIVAALRAARAAGTAKRFWIIDTDAHRGDGTAALCLEDPDTATLSIHMASGWPLDGPFCEADGRLHRARIPSTLDIPVAEGCDAFYLPALEKGLHTLESVTHANWNGAGPDAAIVVAGCDPYKHDELSSARPLQLTLEQLGQRDRLVHRFLAQRSIPQAWIMAGGYGSRAHEPVTQFLRYAASEGLI</sequence>
<dbReference type="InterPro" id="IPR023696">
    <property type="entry name" value="Ureohydrolase_dom_sf"/>
</dbReference>
<organism evidence="3 4">
    <name type="scientific">Oceanidesulfovibrio marinus</name>
    <dbReference type="NCBI Taxonomy" id="370038"/>
    <lineage>
        <taxon>Bacteria</taxon>
        <taxon>Pseudomonadati</taxon>
        <taxon>Thermodesulfobacteriota</taxon>
        <taxon>Desulfovibrionia</taxon>
        <taxon>Desulfovibrionales</taxon>
        <taxon>Desulfovibrionaceae</taxon>
        <taxon>Oceanidesulfovibrio</taxon>
    </lineage>
</organism>
<dbReference type="EMBL" id="QMIF01000009">
    <property type="protein sequence ID" value="TVM32741.1"/>
    <property type="molecule type" value="Genomic_DNA"/>
</dbReference>
<feature type="domain" description="Histone deacetylase" evidence="2">
    <location>
        <begin position="69"/>
        <end position="348"/>
    </location>
</feature>
<dbReference type="InterPro" id="IPR000286">
    <property type="entry name" value="HDACs"/>
</dbReference>
<accession>A0A6P1ZFA6</accession>
<evidence type="ECO:0000313" key="3">
    <source>
        <dbReference type="EMBL" id="TVM32741.1"/>
    </source>
</evidence>
<dbReference type="GO" id="GO:0040029">
    <property type="term" value="P:epigenetic regulation of gene expression"/>
    <property type="evidence" value="ECO:0007669"/>
    <property type="project" value="TreeGrafter"/>
</dbReference>
<comment type="caution">
    <text evidence="3">The sequence shown here is derived from an EMBL/GenBank/DDBJ whole genome shotgun (WGS) entry which is preliminary data.</text>
</comment>
<comment type="similarity">
    <text evidence="1">Belongs to the histone deacetylase family.</text>
</comment>
<dbReference type="PANTHER" id="PTHR10625:SF19">
    <property type="entry name" value="HISTONE DEACETYLASE 12"/>
    <property type="match status" value="1"/>
</dbReference>
<dbReference type="SUPFAM" id="SSF52768">
    <property type="entry name" value="Arginase/deacetylase"/>
    <property type="match status" value="1"/>
</dbReference>
<dbReference type="Pfam" id="PF00850">
    <property type="entry name" value="Hist_deacetyl"/>
    <property type="match status" value="1"/>
</dbReference>
<dbReference type="InterPro" id="IPR023801">
    <property type="entry name" value="His_deacetylse_dom"/>
</dbReference>
<reference evidence="3 4" key="1">
    <citation type="submission" date="2018-06" db="EMBL/GenBank/DDBJ databases">
        <title>Complete genome of Desulfovibrio marinus P48SEP.</title>
        <authorList>
            <person name="Crispim J.S."/>
            <person name="Vidigal P.M.P."/>
            <person name="Silva L.C.F."/>
            <person name="Araujo L.C."/>
            <person name="Laguardia C.N."/>
            <person name="Dias R.S."/>
            <person name="Sousa M.P."/>
            <person name="Paula S.O."/>
            <person name="Silva C."/>
        </authorList>
    </citation>
    <scope>NUCLEOTIDE SEQUENCE [LARGE SCALE GENOMIC DNA]</scope>
    <source>
        <strain evidence="3 4">P48SEP</strain>
    </source>
</reference>
<proteinExistence type="inferred from homology"/>
<evidence type="ECO:0000259" key="2">
    <source>
        <dbReference type="Pfam" id="PF00850"/>
    </source>
</evidence>